<keyword evidence="5" id="KW-0238">DNA-binding</keyword>
<dbReference type="PANTHER" id="PTHR43547">
    <property type="entry name" value="TWO-COMPONENT HISTIDINE KINASE"/>
    <property type="match status" value="1"/>
</dbReference>
<keyword evidence="3 7" id="KW-0597">Phosphoprotein</keyword>
<evidence type="ECO:0000256" key="9">
    <source>
        <dbReference type="SAM" id="Phobius"/>
    </source>
</evidence>
<dbReference type="PANTHER" id="PTHR43547:SF2">
    <property type="entry name" value="HYBRID SIGNAL TRANSDUCTION HISTIDINE KINASE C"/>
    <property type="match status" value="1"/>
</dbReference>
<comment type="catalytic activity">
    <reaction evidence="1">
        <text>ATP + protein L-histidine = ADP + protein N-phospho-L-histidine.</text>
        <dbReference type="EC" id="2.7.13.3"/>
    </reaction>
</comment>
<dbReference type="InterPro" id="IPR036890">
    <property type="entry name" value="HATPase_C_sf"/>
</dbReference>
<dbReference type="InterPro" id="IPR004358">
    <property type="entry name" value="Sig_transdc_His_kin-like_C"/>
</dbReference>
<evidence type="ECO:0000256" key="6">
    <source>
        <dbReference type="ARBA" id="ARBA00023163"/>
    </source>
</evidence>
<dbReference type="Gene3D" id="3.40.50.2300">
    <property type="match status" value="1"/>
</dbReference>
<feature type="domain" description="Response regulatory" evidence="12">
    <location>
        <begin position="1131"/>
        <end position="1246"/>
    </location>
</feature>
<dbReference type="Gene3D" id="1.10.287.130">
    <property type="match status" value="1"/>
</dbReference>
<dbReference type="Pfam" id="PF07495">
    <property type="entry name" value="Y_Y_Y"/>
    <property type="match status" value="1"/>
</dbReference>
<evidence type="ECO:0000256" key="3">
    <source>
        <dbReference type="ARBA" id="ARBA00022553"/>
    </source>
</evidence>
<keyword evidence="9" id="KW-0812">Transmembrane</keyword>
<dbReference type="CDD" id="cd17574">
    <property type="entry name" value="REC_OmpR"/>
    <property type="match status" value="1"/>
</dbReference>
<dbReference type="SMART" id="SM00388">
    <property type="entry name" value="HisKA"/>
    <property type="match status" value="1"/>
</dbReference>
<dbReference type="InterPro" id="IPR013783">
    <property type="entry name" value="Ig-like_fold"/>
</dbReference>
<dbReference type="SMART" id="SM00387">
    <property type="entry name" value="HATPase_c"/>
    <property type="match status" value="1"/>
</dbReference>
<dbReference type="EC" id="2.7.13.3" evidence="2"/>
<dbReference type="InterPro" id="IPR011123">
    <property type="entry name" value="Y_Y_Y"/>
</dbReference>
<sequence>MKIRKTLFLFFFGLFINIVNSQYSNLKFEHLDASEGLSNNSCVEIFQDSKGFLWFGTNDGLNRYDGYQFKIYRPFLNNPNSISNSRINTIQEDRQHNLWIGTDDGLNVFDSSREVFFRVPIFKKENSKDVINALLFDDHTNSLWVATNNGLVKIFLEDTKAVETYSNLEMQHYLNIYGNENSISNNNITKIIQDAKHQIWFVTNDDHLNRYDSKTNQFERVLINIPSPKKFDHISKSVIIDKDGDFWMGNNLSYLIFWDRKTNTFESISPVKKDITIFDIYQDSNGIIWIATDGSGLYLINKDTKKATHIEHNPLNPFSLPNNQPSKILEDNKGLFWVGSYNKGVSKLVLSKSAFGHYFYQPGKTDGLSAKIAQAVLEDRKKRIWIGTGTGGLNLFNEQENKFTHYRSSPNRINTLSSDKILSLSESYDGSIWVGTWDGGLNKFNPETETFKRYLHDEDDSFSLSQNTVWATVEDSEKRLWIGTTAGLNVYQPHSDRFSNFKNRTGFINSIPSNFIFSLFIDSKNRLLVGTALGLAYVNLSDLKDEVPHNLQFNKILETSIANIRINYITEDSQGDFWVGTDLGLYQLNANFKLLKIYSTENGLPNNIVIGIAEGDNGRLWITTKSGVSVLNPVHNSFINYNTNDGLQGEEFQSKAIEKTQDGRLIMGGINGFNLFNPKHIFAAQHVAQPEITTLKIFNKTVKAGDTINNRVLFETNISEVKTLELKHNEGFLTFEFVALNYQNPEQTKYAYKLDGLEEDFIIAENDRNVNYSNLSPGHYTFMVKSTTQANWDGSQIAKINIKINPPFWKTWWAYTAYVLIGILLLWVIVYVYTKQVKEDQEHELDQLKLQFFINVSHEFRTPLTLILNPVDKILSNLADTDAVKSSALSIQRSSRRLLYLINQLLDYRKMDVGMSPLQLKKHDIITYTKDIFLLFSELSTQKNITYTFKTNSEQLIGFFDYDKIEKIVTNLISNALKFTEPGGKIKVSVNKVSEYKRQSRFFFNKKEESIDYVQIIVKDTGIGMKKQQIKKIFTRFYNVDVNKTGTGIGLDFTKALVEMHGGEIYAESVYKKGSEFVVKLPLIQKGELTEVSHVKDEFLINTIKSLEYDMLTTSDATTESSPTEKTGLKTVLLVEDNKELRTHLKTHLSPLYKVKEAANGKEGLKMVKKHFPDIVVSDIMMPKMDGFELCRLLKSDLDTSHIPIILLTARTLDEDKIEGFQIGADEYLSKPFSLNILTVRIKNLLQAKKTLQEKFSKLTALMPSDALTTNTLDEVFLEKATKIVLENIEDLDFSLEDMYEKMGIGRSQFFRKIQSLTGDNPTSFIRTIRLKYASQLLLKNEYAIKEIAYMSGFNSPTYFSKSFKKQFNQTPKAFIAEHLKVQQPD</sequence>
<dbReference type="Pfam" id="PF02518">
    <property type="entry name" value="HATPase_c"/>
    <property type="match status" value="1"/>
</dbReference>
<dbReference type="InterPro" id="IPR011006">
    <property type="entry name" value="CheY-like_superfamily"/>
</dbReference>
<dbReference type="SMART" id="SM00342">
    <property type="entry name" value="HTH_ARAC"/>
    <property type="match status" value="1"/>
</dbReference>
<dbReference type="InterPro" id="IPR018060">
    <property type="entry name" value="HTH_AraC"/>
</dbReference>
<feature type="coiled-coil region" evidence="8">
    <location>
        <begin position="1235"/>
        <end position="1262"/>
    </location>
</feature>
<dbReference type="InterPro" id="IPR003594">
    <property type="entry name" value="HATPase_dom"/>
</dbReference>
<reference evidence="13 14" key="1">
    <citation type="submission" date="2024-09" db="EMBL/GenBank/DDBJ databases">
        <authorList>
            <person name="Sun Q."/>
            <person name="Mori K."/>
        </authorList>
    </citation>
    <scope>NUCLEOTIDE SEQUENCE [LARGE SCALE GENOMIC DNA]</scope>
    <source>
        <strain evidence="13 14">CECT 8622</strain>
    </source>
</reference>
<dbReference type="PRINTS" id="PR00344">
    <property type="entry name" value="BCTRLSENSOR"/>
</dbReference>
<dbReference type="SUPFAM" id="SSF47384">
    <property type="entry name" value="Homodimeric domain of signal transducing histidine kinase"/>
    <property type="match status" value="1"/>
</dbReference>
<evidence type="ECO:0000259" key="12">
    <source>
        <dbReference type="PROSITE" id="PS50110"/>
    </source>
</evidence>
<dbReference type="InterPro" id="IPR009057">
    <property type="entry name" value="Homeodomain-like_sf"/>
</dbReference>
<dbReference type="Pfam" id="PF00512">
    <property type="entry name" value="HisKA"/>
    <property type="match status" value="1"/>
</dbReference>
<evidence type="ECO:0000256" key="4">
    <source>
        <dbReference type="ARBA" id="ARBA00023015"/>
    </source>
</evidence>
<dbReference type="Pfam" id="PF12833">
    <property type="entry name" value="HTH_18"/>
    <property type="match status" value="1"/>
</dbReference>
<keyword evidence="4" id="KW-0805">Transcription regulation</keyword>
<dbReference type="Pfam" id="PF00072">
    <property type="entry name" value="Response_reg"/>
    <property type="match status" value="1"/>
</dbReference>
<feature type="modified residue" description="4-aspartylphosphate" evidence="7">
    <location>
        <position position="1179"/>
    </location>
</feature>
<dbReference type="InterPro" id="IPR036097">
    <property type="entry name" value="HisK_dim/P_sf"/>
</dbReference>
<dbReference type="SUPFAM" id="SSF55874">
    <property type="entry name" value="ATPase domain of HSP90 chaperone/DNA topoisomerase II/histidine kinase"/>
    <property type="match status" value="1"/>
</dbReference>
<keyword evidence="9" id="KW-1133">Transmembrane helix</keyword>
<name>A0ABV5FD09_9FLAO</name>
<dbReference type="PROSITE" id="PS00041">
    <property type="entry name" value="HTH_ARAC_FAMILY_1"/>
    <property type="match status" value="1"/>
</dbReference>
<dbReference type="PROSITE" id="PS50110">
    <property type="entry name" value="RESPONSE_REGULATORY"/>
    <property type="match status" value="1"/>
</dbReference>
<feature type="domain" description="HTH araC/xylS-type" evidence="10">
    <location>
        <begin position="1279"/>
        <end position="1378"/>
    </location>
</feature>
<feature type="transmembrane region" description="Helical" evidence="9">
    <location>
        <begin position="812"/>
        <end position="833"/>
    </location>
</feature>
<dbReference type="InterPro" id="IPR018062">
    <property type="entry name" value="HTH_AraC-typ_CS"/>
</dbReference>
<dbReference type="SUPFAM" id="SSF52172">
    <property type="entry name" value="CheY-like"/>
    <property type="match status" value="1"/>
</dbReference>
<comment type="caution">
    <text evidence="13">The sequence shown here is derived from an EMBL/GenBank/DDBJ whole genome shotgun (WGS) entry which is preliminary data.</text>
</comment>
<evidence type="ECO:0000259" key="11">
    <source>
        <dbReference type="PROSITE" id="PS50109"/>
    </source>
</evidence>
<evidence type="ECO:0000256" key="8">
    <source>
        <dbReference type="SAM" id="Coils"/>
    </source>
</evidence>
<accession>A0ABV5FD09</accession>
<evidence type="ECO:0000256" key="7">
    <source>
        <dbReference type="PROSITE-ProRule" id="PRU00169"/>
    </source>
</evidence>
<protein>
    <recommendedName>
        <fullName evidence="2">histidine kinase</fullName>
        <ecNumber evidence="2">2.7.13.3</ecNumber>
    </recommendedName>
</protein>
<dbReference type="SUPFAM" id="SSF46689">
    <property type="entry name" value="Homeodomain-like"/>
    <property type="match status" value="1"/>
</dbReference>
<evidence type="ECO:0000256" key="1">
    <source>
        <dbReference type="ARBA" id="ARBA00000085"/>
    </source>
</evidence>
<dbReference type="InterPro" id="IPR011110">
    <property type="entry name" value="Reg_prop"/>
</dbReference>
<proteinExistence type="predicted"/>
<dbReference type="Gene3D" id="1.10.10.60">
    <property type="entry name" value="Homeodomain-like"/>
    <property type="match status" value="1"/>
</dbReference>
<dbReference type="InterPro" id="IPR005467">
    <property type="entry name" value="His_kinase_dom"/>
</dbReference>
<dbReference type="InterPro" id="IPR001789">
    <property type="entry name" value="Sig_transdc_resp-reg_receiver"/>
</dbReference>
<evidence type="ECO:0000313" key="13">
    <source>
        <dbReference type="EMBL" id="MFB9057335.1"/>
    </source>
</evidence>
<dbReference type="Pfam" id="PF07494">
    <property type="entry name" value="Reg_prop"/>
    <property type="match status" value="5"/>
</dbReference>
<gene>
    <name evidence="13" type="ORF">ACFFU9_11355</name>
</gene>
<feature type="domain" description="Histidine kinase" evidence="11">
    <location>
        <begin position="855"/>
        <end position="1085"/>
    </location>
</feature>
<dbReference type="CDD" id="cd00082">
    <property type="entry name" value="HisKA"/>
    <property type="match status" value="1"/>
</dbReference>
<evidence type="ECO:0000259" key="10">
    <source>
        <dbReference type="PROSITE" id="PS01124"/>
    </source>
</evidence>
<dbReference type="PROSITE" id="PS01124">
    <property type="entry name" value="HTH_ARAC_FAMILY_2"/>
    <property type="match status" value="1"/>
</dbReference>
<dbReference type="Gene3D" id="2.60.40.10">
    <property type="entry name" value="Immunoglobulins"/>
    <property type="match status" value="1"/>
</dbReference>
<dbReference type="InterPro" id="IPR003661">
    <property type="entry name" value="HisK_dim/P_dom"/>
</dbReference>
<dbReference type="Gene3D" id="3.30.565.10">
    <property type="entry name" value="Histidine kinase-like ATPase, C-terminal domain"/>
    <property type="match status" value="1"/>
</dbReference>
<dbReference type="SMART" id="SM00448">
    <property type="entry name" value="REC"/>
    <property type="match status" value="1"/>
</dbReference>
<dbReference type="PROSITE" id="PS50109">
    <property type="entry name" value="HIS_KIN"/>
    <property type="match status" value="1"/>
</dbReference>
<dbReference type="SUPFAM" id="SSF63829">
    <property type="entry name" value="Calcium-dependent phosphotriesterase"/>
    <property type="match status" value="2"/>
</dbReference>
<evidence type="ECO:0000313" key="14">
    <source>
        <dbReference type="Proteomes" id="UP001589585"/>
    </source>
</evidence>
<keyword evidence="6" id="KW-0804">Transcription</keyword>
<dbReference type="Gene3D" id="2.130.10.10">
    <property type="entry name" value="YVTN repeat-like/Quinoprotein amine dehydrogenase"/>
    <property type="match status" value="2"/>
</dbReference>
<keyword evidence="8" id="KW-0175">Coiled coil</keyword>
<keyword evidence="14" id="KW-1185">Reference proteome</keyword>
<evidence type="ECO:0000256" key="2">
    <source>
        <dbReference type="ARBA" id="ARBA00012438"/>
    </source>
</evidence>
<keyword evidence="9" id="KW-0472">Membrane</keyword>
<dbReference type="RefSeq" id="WP_379861560.1">
    <property type="nucleotide sequence ID" value="NZ_JBHMFC010000074.1"/>
</dbReference>
<organism evidence="13 14">
    <name type="scientific">Mariniflexile ostreae</name>
    <dbReference type="NCBI Taxonomy" id="1520892"/>
    <lineage>
        <taxon>Bacteria</taxon>
        <taxon>Pseudomonadati</taxon>
        <taxon>Bacteroidota</taxon>
        <taxon>Flavobacteriia</taxon>
        <taxon>Flavobacteriales</taxon>
        <taxon>Flavobacteriaceae</taxon>
        <taxon>Mariniflexile</taxon>
    </lineage>
</organism>
<dbReference type="InterPro" id="IPR015943">
    <property type="entry name" value="WD40/YVTN_repeat-like_dom_sf"/>
</dbReference>
<dbReference type="EMBL" id="JBHMFC010000074">
    <property type="protein sequence ID" value="MFB9057335.1"/>
    <property type="molecule type" value="Genomic_DNA"/>
</dbReference>
<evidence type="ECO:0000256" key="5">
    <source>
        <dbReference type="ARBA" id="ARBA00023125"/>
    </source>
</evidence>
<dbReference type="Proteomes" id="UP001589585">
    <property type="component" value="Unassembled WGS sequence"/>
</dbReference>